<dbReference type="InterPro" id="IPR013083">
    <property type="entry name" value="Znf_RING/FYVE/PHD"/>
</dbReference>
<accession>A0ABD1FZF1</accession>
<dbReference type="PROSITE" id="PS50089">
    <property type="entry name" value="ZF_RING_2"/>
    <property type="match status" value="1"/>
</dbReference>
<dbReference type="PANTHER" id="PTHR47662">
    <property type="entry name" value="RING-TYPE DOMAIN-CONTAINING PROTEIN"/>
    <property type="match status" value="1"/>
</dbReference>
<evidence type="ECO:0000313" key="3">
    <source>
        <dbReference type="EMBL" id="KAL1536216.1"/>
    </source>
</evidence>
<dbReference type="InterPro" id="IPR001841">
    <property type="entry name" value="Znf_RING"/>
</dbReference>
<feature type="domain" description="RING-type" evidence="2">
    <location>
        <begin position="72"/>
        <end position="115"/>
    </location>
</feature>
<keyword evidence="1" id="KW-0862">Zinc</keyword>
<dbReference type="PANTHER" id="PTHR47662:SF2">
    <property type="entry name" value="RING-H2 FINGER PROTEIN ATL57-LIKE"/>
    <property type="match status" value="1"/>
</dbReference>
<name>A0ABD1FZF1_SALDI</name>
<dbReference type="GO" id="GO:0061630">
    <property type="term" value="F:ubiquitin protein ligase activity"/>
    <property type="evidence" value="ECO:0007669"/>
    <property type="project" value="UniProtKB-EC"/>
</dbReference>
<dbReference type="AlphaFoldDB" id="A0ABD1FZF1"/>
<keyword evidence="3" id="KW-0808">Transferase</keyword>
<dbReference type="Pfam" id="PF13639">
    <property type="entry name" value="zf-RING_2"/>
    <property type="match status" value="1"/>
</dbReference>
<reference evidence="3 4" key="1">
    <citation type="submission" date="2024-06" db="EMBL/GenBank/DDBJ databases">
        <title>A chromosome level genome sequence of Diviner's sage (Salvia divinorum).</title>
        <authorList>
            <person name="Ford S.A."/>
            <person name="Ro D.-K."/>
            <person name="Ness R.W."/>
            <person name="Phillips M.A."/>
        </authorList>
    </citation>
    <scope>NUCLEOTIDE SEQUENCE [LARGE SCALE GENOMIC DNA]</scope>
    <source>
        <strain evidence="3">SAF-2024a</strain>
        <tissue evidence="3">Leaf</tissue>
    </source>
</reference>
<proteinExistence type="predicted"/>
<dbReference type="GO" id="GO:0008270">
    <property type="term" value="F:zinc ion binding"/>
    <property type="evidence" value="ECO:0007669"/>
    <property type="project" value="UniProtKB-KW"/>
</dbReference>
<dbReference type="SUPFAM" id="SSF57850">
    <property type="entry name" value="RING/U-box"/>
    <property type="match status" value="1"/>
</dbReference>
<dbReference type="SMART" id="SM00184">
    <property type="entry name" value="RING"/>
    <property type="match status" value="1"/>
</dbReference>
<evidence type="ECO:0000256" key="1">
    <source>
        <dbReference type="PROSITE-ProRule" id="PRU00175"/>
    </source>
</evidence>
<sequence length="161" mass="18648">MRALSNMLAFSDEILADFMVELLPKLLRLLLLAICILSKQCKHISWSYRYSSIINKKTSNFAISNRPNWKECSICLSEFEQGDEAMELVDCRHVFHRSCLEKWLRCHLATCPLCRSVVVPDAVVREYHRARMDRESDGIQKELALVLFKVLHGGSCRHGFF</sequence>
<keyword evidence="1" id="KW-0863">Zinc-finger</keyword>
<dbReference type="EMBL" id="JBEAFC010000011">
    <property type="protein sequence ID" value="KAL1536216.1"/>
    <property type="molecule type" value="Genomic_DNA"/>
</dbReference>
<keyword evidence="1" id="KW-0479">Metal-binding</keyword>
<evidence type="ECO:0000259" key="2">
    <source>
        <dbReference type="PROSITE" id="PS50089"/>
    </source>
</evidence>
<dbReference type="Proteomes" id="UP001567538">
    <property type="component" value="Unassembled WGS sequence"/>
</dbReference>
<comment type="caution">
    <text evidence="3">The sequence shown here is derived from an EMBL/GenBank/DDBJ whole genome shotgun (WGS) entry which is preliminary data.</text>
</comment>
<gene>
    <name evidence="3" type="ORF">AAHA92_28901</name>
</gene>
<protein>
    <submittedName>
        <fullName evidence="3">RING-type E3 ubiquitin transferase</fullName>
        <ecNumber evidence="3">2.3.2.27</ecNumber>
    </submittedName>
</protein>
<dbReference type="EC" id="2.3.2.27" evidence="3"/>
<keyword evidence="4" id="KW-1185">Reference proteome</keyword>
<evidence type="ECO:0000313" key="4">
    <source>
        <dbReference type="Proteomes" id="UP001567538"/>
    </source>
</evidence>
<keyword evidence="3" id="KW-0012">Acyltransferase</keyword>
<dbReference type="Gene3D" id="3.30.40.10">
    <property type="entry name" value="Zinc/RING finger domain, C3HC4 (zinc finger)"/>
    <property type="match status" value="1"/>
</dbReference>
<organism evidence="3 4">
    <name type="scientific">Salvia divinorum</name>
    <name type="common">Maria pastora</name>
    <name type="synonym">Diviner's sage</name>
    <dbReference type="NCBI Taxonomy" id="28513"/>
    <lineage>
        <taxon>Eukaryota</taxon>
        <taxon>Viridiplantae</taxon>
        <taxon>Streptophyta</taxon>
        <taxon>Embryophyta</taxon>
        <taxon>Tracheophyta</taxon>
        <taxon>Spermatophyta</taxon>
        <taxon>Magnoliopsida</taxon>
        <taxon>eudicotyledons</taxon>
        <taxon>Gunneridae</taxon>
        <taxon>Pentapetalae</taxon>
        <taxon>asterids</taxon>
        <taxon>lamiids</taxon>
        <taxon>Lamiales</taxon>
        <taxon>Lamiaceae</taxon>
        <taxon>Nepetoideae</taxon>
        <taxon>Mentheae</taxon>
        <taxon>Salviinae</taxon>
        <taxon>Salvia</taxon>
        <taxon>Salvia subgen. Calosphace</taxon>
    </lineage>
</organism>